<dbReference type="PANTHER" id="PTHR31407:SF3">
    <property type="entry name" value="PSBP DOMAIN-CONTAINING PROTEIN 2, CHLOROPLASTIC"/>
    <property type="match status" value="1"/>
</dbReference>
<dbReference type="EMBL" id="JBBNAE010000009">
    <property type="protein sequence ID" value="KAK9096163.1"/>
    <property type="molecule type" value="Genomic_DNA"/>
</dbReference>
<keyword evidence="3" id="KW-1185">Reference proteome</keyword>
<dbReference type="GO" id="GO:0019898">
    <property type="term" value="C:extrinsic component of membrane"/>
    <property type="evidence" value="ECO:0007669"/>
    <property type="project" value="InterPro"/>
</dbReference>
<reference evidence="2 3" key="1">
    <citation type="submission" date="2024-01" db="EMBL/GenBank/DDBJ databases">
        <title>Genome assemblies of Stephania.</title>
        <authorList>
            <person name="Yang L."/>
        </authorList>
    </citation>
    <scope>NUCLEOTIDE SEQUENCE [LARGE SCALE GENOMIC DNA]</scope>
    <source>
        <strain evidence="2">QJT</strain>
        <tissue evidence="2">Leaf</tissue>
    </source>
</reference>
<dbReference type="GO" id="GO:0005509">
    <property type="term" value="F:calcium ion binding"/>
    <property type="evidence" value="ECO:0007669"/>
    <property type="project" value="InterPro"/>
</dbReference>
<sequence>MAVEAKMRTLVSSPQIFIAHVVASSTPMITLFSSTTTTTMADPIQLINPSEHPFTAISLLFSANSAAEAEEAQLTQLGLERYIDSKEGFTLLVPSSWVKVEKAGATVLFEEANKGSNNVGVVVSPVRLNSLSDFGTTQFVADKLIQAEKRKESTKDAEVVGVSERQGHEGLPVYEFEYKVDSTRGGLKRIFSAVFVASKKLYILNITHSDQPANSLDDSKRMMLEQVLHSFDAVGSL</sequence>
<dbReference type="InterPro" id="IPR002683">
    <property type="entry name" value="PsbP_C"/>
</dbReference>
<dbReference type="NCBIfam" id="NF040946">
    <property type="entry name" value="PSII_PsbP"/>
    <property type="match status" value="1"/>
</dbReference>
<dbReference type="InterPro" id="IPR016123">
    <property type="entry name" value="Mog1/PsbP_a/b/a-sand"/>
</dbReference>
<feature type="domain" description="PsbP C-terminal" evidence="1">
    <location>
        <begin position="78"/>
        <end position="232"/>
    </location>
</feature>
<dbReference type="Gene3D" id="3.40.1000.10">
    <property type="entry name" value="Mog1/PsbP, alpha/beta/alpha sandwich"/>
    <property type="match status" value="1"/>
</dbReference>
<dbReference type="GO" id="GO:0009654">
    <property type="term" value="C:photosystem II oxygen evolving complex"/>
    <property type="evidence" value="ECO:0007669"/>
    <property type="project" value="InterPro"/>
</dbReference>
<dbReference type="PANTHER" id="PTHR31407">
    <property type="match status" value="1"/>
</dbReference>
<evidence type="ECO:0000313" key="3">
    <source>
        <dbReference type="Proteomes" id="UP001417504"/>
    </source>
</evidence>
<gene>
    <name evidence="2" type="ORF">Sjap_021660</name>
</gene>
<protein>
    <recommendedName>
        <fullName evidence="1">PsbP C-terminal domain-containing protein</fullName>
    </recommendedName>
</protein>
<dbReference type="GO" id="GO:0015979">
    <property type="term" value="P:photosynthesis"/>
    <property type="evidence" value="ECO:0007669"/>
    <property type="project" value="InterPro"/>
</dbReference>
<dbReference type="SUPFAM" id="SSF55724">
    <property type="entry name" value="Mog1p/PsbP-like"/>
    <property type="match status" value="1"/>
</dbReference>
<evidence type="ECO:0000259" key="1">
    <source>
        <dbReference type="Pfam" id="PF01789"/>
    </source>
</evidence>
<proteinExistence type="predicted"/>
<dbReference type="Pfam" id="PF01789">
    <property type="entry name" value="PsbP"/>
    <property type="match status" value="1"/>
</dbReference>
<accession>A0AAP0HP72</accession>
<comment type="caution">
    <text evidence="2">The sequence shown here is derived from an EMBL/GenBank/DDBJ whole genome shotgun (WGS) entry which is preliminary data.</text>
</comment>
<organism evidence="2 3">
    <name type="scientific">Stephania japonica</name>
    <dbReference type="NCBI Taxonomy" id="461633"/>
    <lineage>
        <taxon>Eukaryota</taxon>
        <taxon>Viridiplantae</taxon>
        <taxon>Streptophyta</taxon>
        <taxon>Embryophyta</taxon>
        <taxon>Tracheophyta</taxon>
        <taxon>Spermatophyta</taxon>
        <taxon>Magnoliopsida</taxon>
        <taxon>Ranunculales</taxon>
        <taxon>Menispermaceae</taxon>
        <taxon>Menispermoideae</taxon>
        <taxon>Cissampelideae</taxon>
        <taxon>Stephania</taxon>
    </lineage>
</organism>
<evidence type="ECO:0000313" key="2">
    <source>
        <dbReference type="EMBL" id="KAK9096163.1"/>
    </source>
</evidence>
<dbReference type="AlphaFoldDB" id="A0AAP0HP72"/>
<dbReference type="Proteomes" id="UP001417504">
    <property type="component" value="Unassembled WGS sequence"/>
</dbReference>
<name>A0AAP0HP72_9MAGN</name>